<name>A0AAN7TE16_9EURO</name>
<keyword evidence="4" id="KW-1185">Reference proteome</keyword>
<dbReference type="Pfam" id="PF00249">
    <property type="entry name" value="Myb_DNA-binding"/>
    <property type="match status" value="1"/>
</dbReference>
<dbReference type="InterPro" id="IPR009057">
    <property type="entry name" value="Homeodomain-like_sf"/>
</dbReference>
<feature type="compositionally biased region" description="Basic and acidic residues" evidence="1">
    <location>
        <begin position="224"/>
        <end position="246"/>
    </location>
</feature>
<dbReference type="PROSITE" id="PS50090">
    <property type="entry name" value="MYB_LIKE"/>
    <property type="match status" value="1"/>
</dbReference>
<dbReference type="AlphaFoldDB" id="A0AAN7TE16"/>
<dbReference type="SUPFAM" id="SSF46689">
    <property type="entry name" value="Homeodomain-like"/>
    <property type="match status" value="1"/>
</dbReference>
<evidence type="ECO:0000313" key="4">
    <source>
        <dbReference type="Proteomes" id="UP001309876"/>
    </source>
</evidence>
<feature type="compositionally biased region" description="Basic and acidic residues" evidence="1">
    <location>
        <begin position="41"/>
        <end position="64"/>
    </location>
</feature>
<organism evidence="3 4">
    <name type="scientific">Lithohypha guttulata</name>
    <dbReference type="NCBI Taxonomy" id="1690604"/>
    <lineage>
        <taxon>Eukaryota</taxon>
        <taxon>Fungi</taxon>
        <taxon>Dikarya</taxon>
        <taxon>Ascomycota</taxon>
        <taxon>Pezizomycotina</taxon>
        <taxon>Eurotiomycetes</taxon>
        <taxon>Chaetothyriomycetidae</taxon>
        <taxon>Chaetothyriales</taxon>
        <taxon>Trichomeriaceae</taxon>
        <taxon>Lithohypha</taxon>
    </lineage>
</organism>
<dbReference type="SMART" id="SM00717">
    <property type="entry name" value="SANT"/>
    <property type="match status" value="1"/>
</dbReference>
<evidence type="ECO:0000313" key="3">
    <source>
        <dbReference type="EMBL" id="KAK5091214.1"/>
    </source>
</evidence>
<evidence type="ECO:0000259" key="2">
    <source>
        <dbReference type="PROSITE" id="PS50090"/>
    </source>
</evidence>
<reference evidence="3 4" key="1">
    <citation type="submission" date="2023-08" db="EMBL/GenBank/DDBJ databases">
        <title>Black Yeasts Isolated from many extreme environments.</title>
        <authorList>
            <person name="Coleine C."/>
            <person name="Stajich J.E."/>
            <person name="Selbmann L."/>
        </authorList>
    </citation>
    <scope>NUCLEOTIDE SEQUENCE [LARGE SCALE GENOMIC DNA]</scope>
    <source>
        <strain evidence="3 4">CCFEE 5910</strain>
    </source>
</reference>
<proteinExistence type="predicted"/>
<feature type="domain" description="Myb-like" evidence="2">
    <location>
        <begin position="67"/>
        <end position="109"/>
    </location>
</feature>
<accession>A0AAN7TE16</accession>
<dbReference type="Proteomes" id="UP001309876">
    <property type="component" value="Unassembled WGS sequence"/>
</dbReference>
<feature type="region of interest" description="Disordered" evidence="1">
    <location>
        <begin position="223"/>
        <end position="246"/>
    </location>
</feature>
<dbReference type="Gene3D" id="1.10.10.60">
    <property type="entry name" value="Homeodomain-like"/>
    <property type="match status" value="1"/>
</dbReference>
<feature type="compositionally biased region" description="Basic and acidic residues" evidence="1">
    <location>
        <begin position="71"/>
        <end position="80"/>
    </location>
</feature>
<sequence>MSVTLMRFKDGKPKPIKLSVWDAFKGVPIPKPRPHRIHALTKHEAGEAKPPEDVPKAEEKKPDLPEFTTEEDAKIKEMKAENATWNTIAEAIGNGRTKNDIKTRYKQLESGDEPKPEDKKDDSRVKKDDAKDKQEEGKILTKKEKAAKNREQGLKKKQEAANVKEAADKEKEAEEKKEEEEKKADSKEEAKPEPTPEQTKPADEAKTEVVPVNAKQKWIAAASKHFDRTGHRITPEQARKMAESST</sequence>
<comment type="caution">
    <text evidence="3">The sequence shown here is derived from an EMBL/GenBank/DDBJ whole genome shotgun (WGS) entry which is preliminary data.</text>
</comment>
<feature type="compositionally biased region" description="Basic and acidic residues" evidence="1">
    <location>
        <begin position="165"/>
        <end position="207"/>
    </location>
</feature>
<dbReference type="EMBL" id="JAVRRJ010000001">
    <property type="protein sequence ID" value="KAK5091214.1"/>
    <property type="molecule type" value="Genomic_DNA"/>
</dbReference>
<dbReference type="InterPro" id="IPR001005">
    <property type="entry name" value="SANT/Myb"/>
</dbReference>
<protein>
    <recommendedName>
        <fullName evidence="2">Myb-like domain-containing protein</fullName>
    </recommendedName>
</protein>
<dbReference type="CDD" id="cd00167">
    <property type="entry name" value="SANT"/>
    <property type="match status" value="1"/>
</dbReference>
<evidence type="ECO:0000256" key="1">
    <source>
        <dbReference type="SAM" id="MobiDB-lite"/>
    </source>
</evidence>
<feature type="region of interest" description="Disordered" evidence="1">
    <location>
        <begin position="28"/>
        <end position="211"/>
    </location>
</feature>
<gene>
    <name evidence="3" type="ORF">LTR05_001395</name>
</gene>
<feature type="compositionally biased region" description="Basic and acidic residues" evidence="1">
    <location>
        <begin position="97"/>
        <end position="159"/>
    </location>
</feature>